<keyword evidence="9" id="KW-0812">Transmembrane</keyword>
<dbReference type="CDD" id="cd14014">
    <property type="entry name" value="STKc_PknB_like"/>
    <property type="match status" value="1"/>
</dbReference>
<dbReference type="PANTHER" id="PTHR43289:SF6">
    <property type="entry name" value="SERINE_THREONINE-PROTEIN KINASE NEKL-3"/>
    <property type="match status" value="1"/>
</dbReference>
<comment type="caution">
    <text evidence="11">The sequence shown here is derived from an EMBL/GenBank/DDBJ whole genome shotgun (WGS) entry which is preliminary data.</text>
</comment>
<dbReference type="SUPFAM" id="SSF56112">
    <property type="entry name" value="Protein kinase-like (PK-like)"/>
    <property type="match status" value="1"/>
</dbReference>
<evidence type="ECO:0000259" key="10">
    <source>
        <dbReference type="PROSITE" id="PS50011"/>
    </source>
</evidence>
<feature type="compositionally biased region" description="Low complexity" evidence="8">
    <location>
        <begin position="356"/>
        <end position="387"/>
    </location>
</feature>
<evidence type="ECO:0000256" key="6">
    <source>
        <dbReference type="ARBA" id="ARBA00022840"/>
    </source>
</evidence>
<dbReference type="FunFam" id="1.10.510.10:FF:000021">
    <property type="entry name" value="Serine/threonine protein kinase"/>
    <property type="match status" value="1"/>
</dbReference>
<keyword evidence="9" id="KW-0472">Membrane</keyword>
<protein>
    <recommendedName>
        <fullName evidence="1">non-specific serine/threonine protein kinase</fullName>
        <ecNumber evidence="1">2.7.11.1</ecNumber>
    </recommendedName>
</protein>
<dbReference type="InterPro" id="IPR000719">
    <property type="entry name" value="Prot_kinase_dom"/>
</dbReference>
<evidence type="ECO:0000256" key="1">
    <source>
        <dbReference type="ARBA" id="ARBA00012513"/>
    </source>
</evidence>
<gene>
    <name evidence="11" type="ORF">HLB23_09740</name>
</gene>
<dbReference type="SMART" id="SM00220">
    <property type="entry name" value="S_TKc"/>
    <property type="match status" value="1"/>
</dbReference>
<dbReference type="PROSITE" id="PS00108">
    <property type="entry name" value="PROTEIN_KINASE_ST"/>
    <property type="match status" value="1"/>
</dbReference>
<dbReference type="EC" id="2.7.11.1" evidence="1"/>
<organism evidence="11 12">
    <name type="scientific">Nocardia uniformis</name>
    <dbReference type="NCBI Taxonomy" id="53432"/>
    <lineage>
        <taxon>Bacteria</taxon>
        <taxon>Bacillati</taxon>
        <taxon>Actinomycetota</taxon>
        <taxon>Actinomycetes</taxon>
        <taxon>Mycobacteriales</taxon>
        <taxon>Nocardiaceae</taxon>
        <taxon>Nocardia</taxon>
    </lineage>
</organism>
<dbReference type="Gene3D" id="1.10.510.10">
    <property type="entry name" value="Transferase(Phosphotransferase) domain 1"/>
    <property type="match status" value="1"/>
</dbReference>
<dbReference type="InterPro" id="IPR017441">
    <property type="entry name" value="Protein_kinase_ATP_BS"/>
</dbReference>
<feature type="binding site" evidence="7">
    <location>
        <position position="38"/>
    </location>
    <ligand>
        <name>ATP</name>
        <dbReference type="ChEBI" id="CHEBI:30616"/>
    </ligand>
</feature>
<proteinExistence type="predicted"/>
<dbReference type="AlphaFoldDB" id="A0A849C2T4"/>
<dbReference type="GO" id="GO:0005524">
    <property type="term" value="F:ATP binding"/>
    <property type="evidence" value="ECO:0007669"/>
    <property type="project" value="UniProtKB-UniRule"/>
</dbReference>
<sequence length="488" mass="51569">MDGTPFGRYRLLGLLGKGGMGQVYRAFDTGTDRVVALKVLPPEFAHDPVYRERFRREAQAAARLTEPHVVPIHDYGEIDGRLFLDMRLVDGTDLGTRVAVTGGMNADEAVSHIAQIASALDAAHRAGLVHRDVKPSNVLVTAEGFAYLIDFGIAVADKDTGLTTTGAAIGTFAYMAPERLLHGDYDARADVYSLACVLYECLAGAKPFPGESVERQVAAHLSTPPPRPSIAARVSEAFDAVIARGMAKDPDQRYATAGALAAAARAALTGRTTTEPMAPPPEEDPRFAVTQVGPVTGPMAAAPRRMVFVWVMVVSMASVVALGVTFAVLTQQDSAHDSSQASPSSTAGPGVPPGPVTTGPADPPGATTTGPTTPPITTTAPPTPSAGTRMADFVREHYALLPGNTVAAWGRLTPRYQSYIGDFRTYRAFWDTVDSVTISDASADAATSTVTYRLTLRYPDGRVATEARRAELVANGDGFRIDSAELVS</sequence>
<feature type="domain" description="Protein kinase" evidence="10">
    <location>
        <begin position="9"/>
        <end position="268"/>
    </location>
</feature>
<dbReference type="Proteomes" id="UP000586827">
    <property type="component" value="Unassembled WGS sequence"/>
</dbReference>
<keyword evidence="5 11" id="KW-0418">Kinase</keyword>
<dbReference type="GO" id="GO:0004674">
    <property type="term" value="F:protein serine/threonine kinase activity"/>
    <property type="evidence" value="ECO:0007669"/>
    <property type="project" value="UniProtKB-KW"/>
</dbReference>
<dbReference type="EMBL" id="JABELX010000003">
    <property type="protein sequence ID" value="NNH70137.1"/>
    <property type="molecule type" value="Genomic_DNA"/>
</dbReference>
<reference evidence="11 12" key="1">
    <citation type="submission" date="2020-05" db="EMBL/GenBank/DDBJ databases">
        <title>MicrobeNet Type strains.</title>
        <authorList>
            <person name="Nicholson A.C."/>
        </authorList>
    </citation>
    <scope>NUCLEOTIDE SEQUENCE [LARGE SCALE GENOMIC DNA]</scope>
    <source>
        <strain evidence="11 12">JCM 3224</strain>
    </source>
</reference>
<evidence type="ECO:0000256" key="5">
    <source>
        <dbReference type="ARBA" id="ARBA00022777"/>
    </source>
</evidence>
<evidence type="ECO:0000256" key="2">
    <source>
        <dbReference type="ARBA" id="ARBA00022527"/>
    </source>
</evidence>
<feature type="transmembrane region" description="Helical" evidence="9">
    <location>
        <begin position="307"/>
        <end position="329"/>
    </location>
</feature>
<dbReference type="PANTHER" id="PTHR43289">
    <property type="entry name" value="MITOGEN-ACTIVATED PROTEIN KINASE KINASE KINASE 20-RELATED"/>
    <property type="match status" value="1"/>
</dbReference>
<keyword evidence="4 7" id="KW-0547">Nucleotide-binding</keyword>
<feature type="region of interest" description="Disordered" evidence="8">
    <location>
        <begin position="336"/>
        <end position="387"/>
    </location>
</feature>
<evidence type="ECO:0000256" key="4">
    <source>
        <dbReference type="ARBA" id="ARBA00022741"/>
    </source>
</evidence>
<feature type="compositionally biased region" description="Low complexity" evidence="8">
    <location>
        <begin position="336"/>
        <end position="349"/>
    </location>
</feature>
<dbReference type="Gene3D" id="3.30.200.20">
    <property type="entry name" value="Phosphorylase Kinase, domain 1"/>
    <property type="match status" value="1"/>
</dbReference>
<evidence type="ECO:0000256" key="3">
    <source>
        <dbReference type="ARBA" id="ARBA00022679"/>
    </source>
</evidence>
<dbReference type="InterPro" id="IPR008271">
    <property type="entry name" value="Ser/Thr_kinase_AS"/>
</dbReference>
<keyword evidence="2 11" id="KW-0723">Serine/threonine-protein kinase</keyword>
<dbReference type="RefSeq" id="WP_067518221.1">
    <property type="nucleotide sequence ID" value="NZ_JABELX010000003.1"/>
</dbReference>
<evidence type="ECO:0000256" key="7">
    <source>
        <dbReference type="PROSITE-ProRule" id="PRU10141"/>
    </source>
</evidence>
<dbReference type="InterPro" id="IPR011009">
    <property type="entry name" value="Kinase-like_dom_sf"/>
</dbReference>
<evidence type="ECO:0000256" key="9">
    <source>
        <dbReference type="SAM" id="Phobius"/>
    </source>
</evidence>
<dbReference type="PROSITE" id="PS00107">
    <property type="entry name" value="PROTEIN_KINASE_ATP"/>
    <property type="match status" value="1"/>
</dbReference>
<evidence type="ECO:0000313" key="11">
    <source>
        <dbReference type="EMBL" id="NNH70137.1"/>
    </source>
</evidence>
<dbReference type="Pfam" id="PF00069">
    <property type="entry name" value="Pkinase"/>
    <property type="match status" value="1"/>
</dbReference>
<evidence type="ECO:0000256" key="8">
    <source>
        <dbReference type="SAM" id="MobiDB-lite"/>
    </source>
</evidence>
<dbReference type="PROSITE" id="PS50011">
    <property type="entry name" value="PROTEIN_KINASE_DOM"/>
    <property type="match status" value="1"/>
</dbReference>
<keyword evidence="3" id="KW-0808">Transferase</keyword>
<keyword evidence="9" id="KW-1133">Transmembrane helix</keyword>
<keyword evidence="12" id="KW-1185">Reference proteome</keyword>
<keyword evidence="6 7" id="KW-0067">ATP-binding</keyword>
<accession>A0A849C2T4</accession>
<name>A0A849C2T4_9NOCA</name>
<dbReference type="FunFam" id="3.30.200.20:FF:000348">
    <property type="entry name" value="Serine/threonine protein kinase"/>
    <property type="match status" value="1"/>
</dbReference>
<evidence type="ECO:0000313" key="12">
    <source>
        <dbReference type="Proteomes" id="UP000586827"/>
    </source>
</evidence>